<evidence type="ECO:0000313" key="4">
    <source>
        <dbReference type="Proteomes" id="UP000254919"/>
    </source>
</evidence>
<dbReference type="RefSeq" id="WP_027297379.1">
    <property type="nucleotide sequence ID" value="NZ_CBCSHT010000160.1"/>
</dbReference>
<keyword evidence="1" id="KW-0175">Coiled coil</keyword>
<evidence type="ECO:0000256" key="2">
    <source>
        <dbReference type="SAM" id="MobiDB-lite"/>
    </source>
</evidence>
<feature type="coiled-coil region" evidence="1">
    <location>
        <begin position="20"/>
        <end position="47"/>
    </location>
</feature>
<name>A0A379PMB7_9PROT</name>
<protein>
    <submittedName>
        <fullName evidence="3">Uncharacterized protein</fullName>
    </submittedName>
</protein>
<feature type="region of interest" description="Disordered" evidence="2">
    <location>
        <begin position="207"/>
        <end position="240"/>
    </location>
</feature>
<sequence length="342" mass="38137">MSRDLKNSFEKEFLYYRRFCDRLGKDVQRLQAERDRLAQEVRLHLLQGRFERDLSHTAAYALDIEHLTERVLDAIAQHMLSTKALILAESEASRGEFCIVASLGHEAAARKRVFTLNKIPVLALIEKDGGAATDLRRSLAPVLDFLGPGPFIWEYDEESGYAVAILGSIGQSEEIFCQQAEELSHTALTGLVHGLWRLRAREAVASETTNGQGLAAQPLGEVQRSDDRSSGPSMDPGRPTIRESEITAQLGLGGTILDVTVLAQADGEFRLLLRPSWGRGFRCVATYRRNSDRTYKDFSRLLAFVRGVCRYHGPLRVLEDSEPEVPVHQVSGMIFNTGTKPN</sequence>
<dbReference type="AlphaFoldDB" id="A0A379PMB7"/>
<dbReference type="Proteomes" id="UP000254919">
    <property type="component" value="Unassembled WGS sequence"/>
</dbReference>
<evidence type="ECO:0000313" key="3">
    <source>
        <dbReference type="EMBL" id="SUE95483.1"/>
    </source>
</evidence>
<reference evidence="3 4" key="1">
    <citation type="submission" date="2018-06" db="EMBL/GenBank/DDBJ databases">
        <authorList>
            <consortium name="Pathogen Informatics"/>
            <person name="Doyle S."/>
        </authorList>
    </citation>
    <scope>NUCLEOTIDE SEQUENCE [LARGE SCALE GENOMIC DNA]</scope>
    <source>
        <strain evidence="3 4">NCTC13291</strain>
    </source>
</reference>
<proteinExistence type="predicted"/>
<organism evidence="3 4">
    <name type="scientific">Roseomonas mucosa</name>
    <dbReference type="NCBI Taxonomy" id="207340"/>
    <lineage>
        <taxon>Bacteria</taxon>
        <taxon>Pseudomonadati</taxon>
        <taxon>Pseudomonadota</taxon>
        <taxon>Alphaproteobacteria</taxon>
        <taxon>Acetobacterales</taxon>
        <taxon>Roseomonadaceae</taxon>
        <taxon>Roseomonas</taxon>
    </lineage>
</organism>
<evidence type="ECO:0000256" key="1">
    <source>
        <dbReference type="SAM" id="Coils"/>
    </source>
</evidence>
<dbReference type="EMBL" id="UGVN01000003">
    <property type="protein sequence ID" value="SUE95483.1"/>
    <property type="molecule type" value="Genomic_DNA"/>
</dbReference>
<gene>
    <name evidence="3" type="ORF">NCTC13291_04370</name>
</gene>
<accession>A0A379PMB7</accession>